<accession>A0A0C3PBK5</accession>
<dbReference type="AlphaFoldDB" id="A0A0C3PBK5"/>
<dbReference type="InParanoid" id="A0A0C3PBK5"/>
<sequence>MADATPAITMTSVSLPRYLSRPTFREVPKQNIAAVAPELADTPLTYIRDGLECLGPDMLQVLAGVKAEAAPNVLPKELSVVINDLSSDMPTHMLAVYSRQVPAAAKRRVKLFPTHNIVLASHCANLPILQQSNPTSPEKAGESITIPIVPLCIPAPEVFPQLSTFLYTKRIDYLLATVLSCPVPPALYTEDPTSERVRNALQQCASKLATLAPAHILLTRVMVVNGLWRNVCALGISDEKLWCAMDVAWEILLHALAISTGKQLL</sequence>
<keyword evidence="2" id="KW-1185">Reference proteome</keyword>
<reference evidence="2" key="2">
    <citation type="submission" date="2015-01" db="EMBL/GenBank/DDBJ databases">
        <title>Evolutionary Origins and Diversification of the Mycorrhizal Mutualists.</title>
        <authorList>
            <consortium name="DOE Joint Genome Institute"/>
            <consortium name="Mycorrhizal Genomics Consortium"/>
            <person name="Kohler A."/>
            <person name="Kuo A."/>
            <person name="Nagy L.G."/>
            <person name="Floudas D."/>
            <person name="Copeland A."/>
            <person name="Barry K.W."/>
            <person name="Cichocki N."/>
            <person name="Veneault-Fourrey C."/>
            <person name="LaButti K."/>
            <person name="Lindquist E.A."/>
            <person name="Lipzen A."/>
            <person name="Lundell T."/>
            <person name="Morin E."/>
            <person name="Murat C."/>
            <person name="Riley R."/>
            <person name="Ohm R."/>
            <person name="Sun H."/>
            <person name="Tunlid A."/>
            <person name="Henrissat B."/>
            <person name="Grigoriev I.V."/>
            <person name="Hibbett D.S."/>
            <person name="Martin F."/>
        </authorList>
    </citation>
    <scope>NUCLEOTIDE SEQUENCE [LARGE SCALE GENOMIC DNA]</scope>
    <source>
        <strain evidence="2">Marx 270</strain>
    </source>
</reference>
<name>A0A0C3PBK5_PISTI</name>
<evidence type="ECO:0000313" key="2">
    <source>
        <dbReference type="Proteomes" id="UP000054217"/>
    </source>
</evidence>
<proteinExistence type="predicted"/>
<dbReference type="EMBL" id="KN831950">
    <property type="protein sequence ID" value="KIO11085.1"/>
    <property type="molecule type" value="Genomic_DNA"/>
</dbReference>
<dbReference type="Proteomes" id="UP000054217">
    <property type="component" value="Unassembled WGS sequence"/>
</dbReference>
<protein>
    <recommendedName>
        <fullName evidence="3">BTB domain-containing protein</fullName>
    </recommendedName>
</protein>
<gene>
    <name evidence="1" type="ORF">M404DRAFT_127991</name>
</gene>
<evidence type="ECO:0008006" key="3">
    <source>
        <dbReference type="Google" id="ProtNLM"/>
    </source>
</evidence>
<reference evidence="1 2" key="1">
    <citation type="submission" date="2014-04" db="EMBL/GenBank/DDBJ databases">
        <authorList>
            <consortium name="DOE Joint Genome Institute"/>
            <person name="Kuo A."/>
            <person name="Kohler A."/>
            <person name="Costa M.D."/>
            <person name="Nagy L.G."/>
            <person name="Floudas D."/>
            <person name="Copeland A."/>
            <person name="Barry K.W."/>
            <person name="Cichocki N."/>
            <person name="Veneault-Fourrey C."/>
            <person name="LaButti K."/>
            <person name="Lindquist E.A."/>
            <person name="Lipzen A."/>
            <person name="Lundell T."/>
            <person name="Morin E."/>
            <person name="Murat C."/>
            <person name="Sun H."/>
            <person name="Tunlid A."/>
            <person name="Henrissat B."/>
            <person name="Grigoriev I.V."/>
            <person name="Hibbett D.S."/>
            <person name="Martin F."/>
            <person name="Nordberg H.P."/>
            <person name="Cantor M.N."/>
            <person name="Hua S.X."/>
        </authorList>
    </citation>
    <scope>NUCLEOTIDE SEQUENCE [LARGE SCALE GENOMIC DNA]</scope>
    <source>
        <strain evidence="1 2">Marx 270</strain>
    </source>
</reference>
<dbReference type="HOGENOM" id="CLU_059618_0_0_1"/>
<organism evidence="1 2">
    <name type="scientific">Pisolithus tinctorius Marx 270</name>
    <dbReference type="NCBI Taxonomy" id="870435"/>
    <lineage>
        <taxon>Eukaryota</taxon>
        <taxon>Fungi</taxon>
        <taxon>Dikarya</taxon>
        <taxon>Basidiomycota</taxon>
        <taxon>Agaricomycotina</taxon>
        <taxon>Agaricomycetes</taxon>
        <taxon>Agaricomycetidae</taxon>
        <taxon>Boletales</taxon>
        <taxon>Sclerodermatineae</taxon>
        <taxon>Pisolithaceae</taxon>
        <taxon>Pisolithus</taxon>
    </lineage>
</organism>
<dbReference type="OrthoDB" id="2570975at2759"/>
<evidence type="ECO:0000313" key="1">
    <source>
        <dbReference type="EMBL" id="KIO11085.1"/>
    </source>
</evidence>